<organism evidence="1 2">
    <name type="scientific">Ornithinimicrobium humiphilum</name>
    <dbReference type="NCBI Taxonomy" id="125288"/>
    <lineage>
        <taxon>Bacteria</taxon>
        <taxon>Bacillati</taxon>
        <taxon>Actinomycetota</taxon>
        <taxon>Actinomycetes</taxon>
        <taxon>Micrococcales</taxon>
        <taxon>Ornithinimicrobiaceae</taxon>
        <taxon>Ornithinimicrobium</taxon>
    </lineage>
</organism>
<dbReference type="Proteomes" id="UP000315133">
    <property type="component" value="Unassembled WGS sequence"/>
</dbReference>
<name>A0A543KPU6_9MICO</name>
<comment type="caution">
    <text evidence="1">The sequence shown here is derived from an EMBL/GenBank/DDBJ whole genome shotgun (WGS) entry which is preliminary data.</text>
</comment>
<sequence length="213" mass="22389">MTSAPSAPQGDPTGVLLLGGDRGEVDGWVAHHVAPLVVAPVERWTLVVAAGPSRVGAPYDDAATVLAARPVPAKAGPALGFFEIDGRAVVTVHAGGRRKAPSWVVWEPDLGLLRPPGLDLAGPAEVVRAAGRPSAVRDELVDLLHETSARPVTMLQAVMATLELPGTRYLTDPAPAAELPGARRHEPDAREVGWFEDAVADSVRLRRELGVLE</sequence>
<keyword evidence="2" id="KW-1185">Reference proteome</keyword>
<dbReference type="OrthoDB" id="4861076at2"/>
<gene>
    <name evidence="1" type="ORF">FB476_1973</name>
</gene>
<proteinExistence type="predicted"/>
<dbReference type="RefSeq" id="WP_141818600.1">
    <property type="nucleotide sequence ID" value="NZ_BAAAIL010000002.1"/>
</dbReference>
<dbReference type="AlphaFoldDB" id="A0A543KPU6"/>
<dbReference type="EMBL" id="VFPU01000001">
    <property type="protein sequence ID" value="TQM97074.1"/>
    <property type="molecule type" value="Genomic_DNA"/>
</dbReference>
<reference evidence="1 2" key="1">
    <citation type="submission" date="2019-06" db="EMBL/GenBank/DDBJ databases">
        <title>Sequencing the genomes of 1000 actinobacteria strains.</title>
        <authorList>
            <person name="Klenk H.-P."/>
        </authorList>
    </citation>
    <scope>NUCLEOTIDE SEQUENCE [LARGE SCALE GENOMIC DNA]</scope>
    <source>
        <strain evidence="1 2">DSM 12362</strain>
    </source>
</reference>
<evidence type="ECO:0000313" key="1">
    <source>
        <dbReference type="EMBL" id="TQM97074.1"/>
    </source>
</evidence>
<accession>A0A543KPU6</accession>
<protein>
    <submittedName>
        <fullName evidence="1">Uncharacterized protein</fullName>
    </submittedName>
</protein>
<evidence type="ECO:0000313" key="2">
    <source>
        <dbReference type="Proteomes" id="UP000315133"/>
    </source>
</evidence>